<reference evidence="1 2" key="1">
    <citation type="submission" date="2020-05" db="EMBL/GenBank/DDBJ databases">
        <authorList>
            <person name="Campoy J."/>
            <person name="Schneeberger K."/>
            <person name="Spophaly S."/>
        </authorList>
    </citation>
    <scope>NUCLEOTIDE SEQUENCE [LARGE SCALE GENOMIC DNA]</scope>
    <source>
        <strain evidence="1">PruArmRojPasFocal</strain>
    </source>
</reference>
<name>A0A6J5VAN4_PRUAR</name>
<organism evidence="1 2">
    <name type="scientific">Prunus armeniaca</name>
    <name type="common">Apricot</name>
    <name type="synonym">Armeniaca vulgaris</name>
    <dbReference type="NCBI Taxonomy" id="36596"/>
    <lineage>
        <taxon>Eukaryota</taxon>
        <taxon>Viridiplantae</taxon>
        <taxon>Streptophyta</taxon>
        <taxon>Embryophyta</taxon>
        <taxon>Tracheophyta</taxon>
        <taxon>Spermatophyta</taxon>
        <taxon>Magnoliopsida</taxon>
        <taxon>eudicotyledons</taxon>
        <taxon>Gunneridae</taxon>
        <taxon>Pentapetalae</taxon>
        <taxon>rosids</taxon>
        <taxon>fabids</taxon>
        <taxon>Rosales</taxon>
        <taxon>Rosaceae</taxon>
        <taxon>Amygdaloideae</taxon>
        <taxon>Amygdaleae</taxon>
        <taxon>Prunus</taxon>
    </lineage>
</organism>
<proteinExistence type="predicted"/>
<protein>
    <submittedName>
        <fullName evidence="1">Uncharacterized protein</fullName>
    </submittedName>
</protein>
<dbReference type="Proteomes" id="UP000507222">
    <property type="component" value="Unassembled WGS sequence"/>
</dbReference>
<accession>A0A6J5VAN4</accession>
<evidence type="ECO:0000313" key="2">
    <source>
        <dbReference type="Proteomes" id="UP000507222"/>
    </source>
</evidence>
<evidence type="ECO:0000313" key="1">
    <source>
        <dbReference type="EMBL" id="CAB4285261.1"/>
    </source>
</evidence>
<gene>
    <name evidence="1" type="ORF">CURHAP_LOCUS41032</name>
</gene>
<dbReference type="AlphaFoldDB" id="A0A6J5VAN4"/>
<dbReference type="EMBL" id="CAEKDK010000006">
    <property type="protein sequence ID" value="CAB4285261.1"/>
    <property type="molecule type" value="Genomic_DNA"/>
</dbReference>
<sequence length="172" mass="19176">MDGREQHFQSLSICRRLYNIISRSLAYQTVKTVTLGPPMKQGLAQLHDESMPQKTSGNNTSNNLAPSFSLGCSADHADVDNGFYGNAGRTPEEETHEAATIAQQAKPPKKTVSICDRVEDMEKAMKLRRRSKSFEKLNWLELAKEELKQKPLRSILKVGSGLSKKMAHVCES</sequence>